<evidence type="ECO:0000259" key="2">
    <source>
        <dbReference type="Pfam" id="PF01408"/>
    </source>
</evidence>
<dbReference type="GO" id="GO:0000166">
    <property type="term" value="F:nucleotide binding"/>
    <property type="evidence" value="ECO:0007669"/>
    <property type="project" value="InterPro"/>
</dbReference>
<dbReference type="EMBL" id="MDER01000012">
    <property type="protein sequence ID" value="ODP30298.1"/>
    <property type="molecule type" value="Genomic_DNA"/>
</dbReference>
<dbReference type="STRING" id="1886670.PTI45_00231"/>
<feature type="compositionally biased region" description="Polar residues" evidence="1">
    <location>
        <begin position="373"/>
        <end position="394"/>
    </location>
</feature>
<comment type="caution">
    <text evidence="4">The sequence shown here is derived from an EMBL/GenBank/DDBJ whole genome shotgun (WGS) entry which is preliminary data.</text>
</comment>
<feature type="domain" description="Gfo/Idh/MocA-like oxidoreductase N-terminal" evidence="2">
    <location>
        <begin position="8"/>
        <end position="128"/>
    </location>
</feature>
<dbReference type="InterPro" id="IPR052515">
    <property type="entry name" value="Gfo/Idh/MocA_Oxidoreductase"/>
</dbReference>
<dbReference type="PANTHER" id="PTHR43249">
    <property type="entry name" value="UDP-N-ACETYL-2-AMINO-2-DEOXY-D-GLUCURONATE OXIDASE"/>
    <property type="match status" value="1"/>
</dbReference>
<dbReference type="InterPro" id="IPR036291">
    <property type="entry name" value="NAD(P)-bd_dom_sf"/>
</dbReference>
<dbReference type="EC" id="1.1.1.369" evidence="4"/>
<dbReference type="SUPFAM" id="SSF55347">
    <property type="entry name" value="Glyceraldehyde-3-phosphate dehydrogenase-like, C-terminal domain"/>
    <property type="match status" value="1"/>
</dbReference>
<dbReference type="PANTHER" id="PTHR43249:SF1">
    <property type="entry name" value="D-GLUCOSIDE 3-DEHYDROGENASE"/>
    <property type="match status" value="1"/>
</dbReference>
<dbReference type="RefSeq" id="WP_069325727.1">
    <property type="nucleotide sequence ID" value="NZ_MDER01000012.1"/>
</dbReference>
<protein>
    <submittedName>
        <fullName evidence="4">Inositol 2-dehydrogenase</fullName>
        <ecNumber evidence="4">1.1.1.18</ecNumber>
        <ecNumber evidence="4">1.1.1.369</ecNumber>
    </submittedName>
</protein>
<dbReference type="Gene3D" id="3.40.50.720">
    <property type="entry name" value="NAD(P)-binding Rossmann-like Domain"/>
    <property type="match status" value="1"/>
</dbReference>
<dbReference type="SUPFAM" id="SSF51735">
    <property type="entry name" value="NAD(P)-binding Rossmann-fold domains"/>
    <property type="match status" value="1"/>
</dbReference>
<evidence type="ECO:0000259" key="3">
    <source>
        <dbReference type="Pfam" id="PF22725"/>
    </source>
</evidence>
<organism evidence="4 5">
    <name type="scientific">Paenibacillus nuruki</name>
    <dbReference type="NCBI Taxonomy" id="1886670"/>
    <lineage>
        <taxon>Bacteria</taxon>
        <taxon>Bacillati</taxon>
        <taxon>Bacillota</taxon>
        <taxon>Bacilli</taxon>
        <taxon>Bacillales</taxon>
        <taxon>Paenibacillaceae</taxon>
        <taxon>Paenibacillus</taxon>
    </lineage>
</organism>
<evidence type="ECO:0000256" key="1">
    <source>
        <dbReference type="SAM" id="MobiDB-lite"/>
    </source>
</evidence>
<dbReference type="GO" id="GO:0050112">
    <property type="term" value="F:inositol 2-dehydrogenase (NAD+) activity"/>
    <property type="evidence" value="ECO:0007669"/>
    <property type="project" value="UniProtKB-EC"/>
</dbReference>
<feature type="region of interest" description="Disordered" evidence="1">
    <location>
        <begin position="365"/>
        <end position="394"/>
    </location>
</feature>
<accession>A0A1E3L956</accession>
<evidence type="ECO:0000313" key="4">
    <source>
        <dbReference type="EMBL" id="ODP30298.1"/>
    </source>
</evidence>
<feature type="domain" description="GFO/IDH/MocA-like oxidoreductase" evidence="3">
    <location>
        <begin position="138"/>
        <end position="263"/>
    </location>
</feature>
<keyword evidence="5" id="KW-1185">Reference proteome</keyword>
<dbReference type="Gene3D" id="3.30.360.10">
    <property type="entry name" value="Dihydrodipicolinate Reductase, domain 2"/>
    <property type="match status" value="1"/>
</dbReference>
<dbReference type="PATRIC" id="fig|1886670.3.peg.241"/>
<proteinExistence type="predicted"/>
<dbReference type="InterPro" id="IPR055170">
    <property type="entry name" value="GFO_IDH_MocA-like_dom"/>
</dbReference>
<dbReference type="Pfam" id="PF22725">
    <property type="entry name" value="GFO_IDH_MocA_C3"/>
    <property type="match status" value="1"/>
</dbReference>
<gene>
    <name evidence="4" type="primary">iolG</name>
    <name evidence="4" type="ORF">PTI45_00231</name>
</gene>
<name>A0A1E3L956_9BACL</name>
<dbReference type="Proteomes" id="UP000094578">
    <property type="component" value="Unassembled WGS sequence"/>
</dbReference>
<dbReference type="AlphaFoldDB" id="A0A1E3L956"/>
<dbReference type="EC" id="1.1.1.18" evidence="4"/>
<sequence length="394" mass="43984">MTQSDSSVRVGIIGVGNMGSAHARTLLSGTIKGAELVAVCDIREMMRDWVSEQLSPTLAFWTNAEEMLSSGTVDAVILATPHYDHARQAALAFGAGIHVLVEKPAGVYTRQVREMNEAAAQSGSVFSIMYNQRTNPLYIKLKDLISSGELGEIRRLNWIITNWYRSQSYYDSGGWRATWSGEGGGVLINQCPHQLDLLQWTTGMMPTRIRAFCQFGKYRNIEVEDDVTAYAEYENGATAVFITTTGEYPGSNRFEITGDQGKIVIENDTLTFWRLRESETQFNKHYEGKFGHPECWKCEIPIEGIETGHPGIIQNWIDSIQHGTALIAPGEEGIRGLSLSNAMYLSTWIDDWVALPVSEEQFEHELEQRKQHSSISKSNAATDQLPTDLSATYK</sequence>
<dbReference type="InterPro" id="IPR000683">
    <property type="entry name" value="Gfo/Idh/MocA-like_OxRdtase_N"/>
</dbReference>
<reference evidence="4 5" key="1">
    <citation type="submission" date="2016-08" db="EMBL/GenBank/DDBJ databases">
        <title>Genome sequencing of Paenibacillus sp. TI45-13ar, isolated from Korean traditional nuruk.</title>
        <authorList>
            <person name="Kim S.-J."/>
        </authorList>
    </citation>
    <scope>NUCLEOTIDE SEQUENCE [LARGE SCALE GENOMIC DNA]</scope>
    <source>
        <strain evidence="4 5">TI45-13ar</strain>
    </source>
</reference>
<keyword evidence="4" id="KW-0560">Oxidoreductase</keyword>
<dbReference type="Pfam" id="PF01408">
    <property type="entry name" value="GFO_IDH_MocA"/>
    <property type="match status" value="1"/>
</dbReference>
<evidence type="ECO:0000313" key="5">
    <source>
        <dbReference type="Proteomes" id="UP000094578"/>
    </source>
</evidence>